<dbReference type="GO" id="GO:0051205">
    <property type="term" value="P:protein insertion into membrane"/>
    <property type="evidence" value="ECO:0007669"/>
    <property type="project" value="TreeGrafter"/>
</dbReference>
<dbReference type="STRING" id="240159.A0A4U5UI20"/>
<keyword evidence="6" id="KW-1133">Transmembrane helix</keyword>
<dbReference type="InterPro" id="IPR027377">
    <property type="entry name" value="ZAR1/RTP1-5-like_Znf-3CxxC"/>
</dbReference>
<keyword evidence="7" id="KW-0472">Membrane</keyword>
<proteinExistence type="predicted"/>
<gene>
    <name evidence="9" type="ORF">D9C73_008499</name>
</gene>
<dbReference type="EMBL" id="CM014085">
    <property type="protein sequence ID" value="TKS74416.1"/>
    <property type="molecule type" value="Genomic_DNA"/>
</dbReference>
<evidence type="ECO:0000256" key="5">
    <source>
        <dbReference type="ARBA" id="ARBA00022833"/>
    </source>
</evidence>
<comment type="subcellular location">
    <subcellularLocation>
        <location evidence="1">Membrane</location>
        <topology evidence="1">Single-pass membrane protein</topology>
    </subcellularLocation>
</comment>
<keyword evidence="4" id="KW-0863">Zinc-finger</keyword>
<dbReference type="AlphaFoldDB" id="A0A4U5UI20"/>
<dbReference type="GO" id="GO:0016020">
    <property type="term" value="C:membrane"/>
    <property type="evidence" value="ECO:0007669"/>
    <property type="project" value="UniProtKB-SubCell"/>
</dbReference>
<dbReference type="Pfam" id="PF13695">
    <property type="entry name" value="Zn_ribbon_3CxxC"/>
    <property type="match status" value="2"/>
</dbReference>
<keyword evidence="5" id="KW-0862">Zinc</keyword>
<keyword evidence="10" id="KW-1185">Reference proteome</keyword>
<evidence type="ECO:0000256" key="1">
    <source>
        <dbReference type="ARBA" id="ARBA00004167"/>
    </source>
</evidence>
<evidence type="ECO:0000256" key="6">
    <source>
        <dbReference type="ARBA" id="ARBA00022989"/>
    </source>
</evidence>
<feature type="domain" description="3CxxC-type" evidence="8">
    <location>
        <begin position="1"/>
        <end position="89"/>
    </location>
</feature>
<dbReference type="GO" id="GO:0031849">
    <property type="term" value="F:olfactory receptor binding"/>
    <property type="evidence" value="ECO:0007669"/>
    <property type="project" value="TreeGrafter"/>
</dbReference>
<dbReference type="GO" id="GO:0008270">
    <property type="term" value="F:zinc ion binding"/>
    <property type="evidence" value="ECO:0007669"/>
    <property type="project" value="UniProtKB-KW"/>
</dbReference>
<protein>
    <submittedName>
        <fullName evidence="9">Receptor-transporting protein 3</fullName>
    </submittedName>
</protein>
<evidence type="ECO:0000256" key="3">
    <source>
        <dbReference type="ARBA" id="ARBA00022723"/>
    </source>
</evidence>
<evidence type="ECO:0000259" key="8">
    <source>
        <dbReference type="SMART" id="SM01328"/>
    </source>
</evidence>
<keyword evidence="9" id="KW-0675">Receptor</keyword>
<dbReference type="Proteomes" id="UP000298787">
    <property type="component" value="Chromosome 8"/>
</dbReference>
<name>A0A4U5UI20_COLLU</name>
<feature type="domain" description="3CxxC-type" evidence="8">
    <location>
        <begin position="148"/>
        <end position="256"/>
    </location>
</feature>
<keyword evidence="2" id="KW-0812">Transmembrane</keyword>
<accession>A0A4U5UI20</accession>
<dbReference type="PANTHER" id="PTHR14402">
    <property type="entry name" value="RECEPTOR TRANSPORTING PROTEIN"/>
    <property type="match status" value="1"/>
</dbReference>
<organism evidence="9 10">
    <name type="scientific">Collichthys lucidus</name>
    <name type="common">Big head croaker</name>
    <name type="synonym">Sciaena lucida</name>
    <dbReference type="NCBI Taxonomy" id="240159"/>
    <lineage>
        <taxon>Eukaryota</taxon>
        <taxon>Metazoa</taxon>
        <taxon>Chordata</taxon>
        <taxon>Craniata</taxon>
        <taxon>Vertebrata</taxon>
        <taxon>Euteleostomi</taxon>
        <taxon>Actinopterygii</taxon>
        <taxon>Neopterygii</taxon>
        <taxon>Teleostei</taxon>
        <taxon>Neoteleostei</taxon>
        <taxon>Acanthomorphata</taxon>
        <taxon>Eupercaria</taxon>
        <taxon>Sciaenidae</taxon>
        <taxon>Collichthys</taxon>
    </lineage>
</organism>
<dbReference type="InterPro" id="IPR026096">
    <property type="entry name" value="R-trans_p"/>
</dbReference>
<evidence type="ECO:0000313" key="10">
    <source>
        <dbReference type="Proteomes" id="UP000298787"/>
    </source>
</evidence>
<dbReference type="PANTHER" id="PTHR14402:SF8">
    <property type="entry name" value="RECEPTOR-TRANSPORTING PROTEIN 4"/>
    <property type="match status" value="1"/>
</dbReference>
<dbReference type="GO" id="GO:0006612">
    <property type="term" value="P:protein targeting to membrane"/>
    <property type="evidence" value="ECO:0007669"/>
    <property type="project" value="TreeGrafter"/>
</dbReference>
<dbReference type="SMART" id="SM01328">
    <property type="entry name" value="zf-3CxxC"/>
    <property type="match status" value="2"/>
</dbReference>
<sequence>MVVFHMQLIGGQGTVKMRRMRQNCKKCSAAPMEIPNITSENIDILLENLVEKIREKCYHEDLGRGNKPFVNLEVKSPHEPAHCEACIEGICTRVTSSSDRDRMTQAEWTRIFQNKVDDLNKGDYWRLQFDDRIVPNSPNQGWKQYIRNTGARFRCTRCGRSWPSNKAMVVFHMQLIGGQGTVKMRRMRQNCKKCSAAPMEIPSITSENIHILLENLVEKIREKCYHEDLGRGNKPFVNLEVKSPHEPAHCEACIKGICTRGSTSLASAFLNLRI</sequence>
<reference evidence="9 10" key="1">
    <citation type="submission" date="2019-01" db="EMBL/GenBank/DDBJ databases">
        <title>Genome Assembly of Collichthys lucidus.</title>
        <authorList>
            <person name="Cai M."/>
            <person name="Xiao S."/>
        </authorList>
    </citation>
    <scope>NUCLEOTIDE SEQUENCE [LARGE SCALE GENOMIC DNA]</scope>
    <source>
        <strain evidence="9">JT15FE1705JMU</strain>
        <tissue evidence="9">Muscle</tissue>
    </source>
</reference>
<keyword evidence="3" id="KW-0479">Metal-binding</keyword>
<evidence type="ECO:0000256" key="7">
    <source>
        <dbReference type="ARBA" id="ARBA00023136"/>
    </source>
</evidence>
<evidence type="ECO:0000256" key="2">
    <source>
        <dbReference type="ARBA" id="ARBA00022692"/>
    </source>
</evidence>
<evidence type="ECO:0000256" key="4">
    <source>
        <dbReference type="ARBA" id="ARBA00022771"/>
    </source>
</evidence>
<evidence type="ECO:0000313" key="9">
    <source>
        <dbReference type="EMBL" id="TKS74416.1"/>
    </source>
</evidence>